<dbReference type="OrthoDB" id="2687506at2759"/>
<dbReference type="Gene3D" id="2.130.10.10">
    <property type="entry name" value="YVTN repeat-like/Quinoprotein amine dehydrogenase"/>
    <property type="match status" value="2"/>
</dbReference>
<dbReference type="PROSITE" id="PS50082">
    <property type="entry name" value="WD_REPEATS_2"/>
    <property type="match status" value="3"/>
</dbReference>
<dbReference type="PANTHER" id="PTHR19848">
    <property type="entry name" value="WD40 REPEAT PROTEIN"/>
    <property type="match status" value="1"/>
</dbReference>
<proteinExistence type="predicted"/>
<dbReference type="SMART" id="SM00320">
    <property type="entry name" value="WD40"/>
    <property type="match status" value="4"/>
</dbReference>
<keyword evidence="2" id="KW-0677">Repeat</keyword>
<dbReference type="SUPFAM" id="SSF50998">
    <property type="entry name" value="Quinoprotein alcohol dehydrogenase-like"/>
    <property type="match status" value="1"/>
</dbReference>
<dbReference type="PROSITE" id="PS50294">
    <property type="entry name" value="WD_REPEATS_REGION"/>
    <property type="match status" value="2"/>
</dbReference>
<evidence type="ECO:0000256" key="2">
    <source>
        <dbReference type="ARBA" id="ARBA00022737"/>
    </source>
</evidence>
<dbReference type="AlphaFoldDB" id="A0A1J8QFK8"/>
<evidence type="ECO:0000313" key="4">
    <source>
        <dbReference type="EMBL" id="OJA08186.1"/>
    </source>
</evidence>
<feature type="repeat" description="WD" evidence="3">
    <location>
        <begin position="111"/>
        <end position="152"/>
    </location>
</feature>
<accession>A0A1J8QFK8</accession>
<sequence length="328" mass="35701">MASTSTRPAPAAKDMKLTQVITLEGHKFNYIRSISYLPDGKQIISASADMAVRRWDLQAGKEIEKARKVCEYEVRAVAVSGDSRWVVTAGGDLDHGELKAWEADTGIVKTFHGHSQRVTCIDISADGMLLASGSGDKTTRIWSLHTGKLVAGPFKSADQAGAIRFSPDSKKFAVNSFAADCLEVWDIQTQKLDRRAKAKLGSHVTYALVFWTNKGTRILAAFNFTDSFAKTFYEFDASTLETVGAPFKGHTQKINGLALSSDGALIASASFDASIKFWAFGSHQLLASFHVFRPAVVVFSPDTRHTAVITQISIYAIPHPTSWPPSGL</sequence>
<dbReference type="PANTHER" id="PTHR19848:SF8">
    <property type="entry name" value="F-BOX AND WD REPEAT DOMAIN CONTAINING 7"/>
    <property type="match status" value="1"/>
</dbReference>
<feature type="repeat" description="WD" evidence="3">
    <location>
        <begin position="31"/>
        <end position="65"/>
    </location>
</feature>
<gene>
    <name evidence="4" type="ORF">AZE42_08610</name>
</gene>
<dbReference type="InterPro" id="IPR020472">
    <property type="entry name" value="WD40_PAC1"/>
</dbReference>
<dbReference type="InterPro" id="IPR001680">
    <property type="entry name" value="WD40_rpt"/>
</dbReference>
<dbReference type="InterPro" id="IPR015943">
    <property type="entry name" value="WD40/YVTN_repeat-like_dom_sf"/>
</dbReference>
<evidence type="ECO:0000313" key="5">
    <source>
        <dbReference type="Proteomes" id="UP000183567"/>
    </source>
</evidence>
<dbReference type="InterPro" id="IPR011047">
    <property type="entry name" value="Quinoprotein_ADH-like_sf"/>
</dbReference>
<reference evidence="4 5" key="1">
    <citation type="submission" date="2016-03" db="EMBL/GenBank/DDBJ databases">
        <title>Comparative genomics of the ectomycorrhizal sister species Rhizopogon vinicolor and Rhizopogon vesiculosus (Basidiomycota: Boletales) reveals a divergence of the mating type B locus.</title>
        <authorList>
            <person name="Mujic A.B."/>
            <person name="Kuo A."/>
            <person name="Tritt A."/>
            <person name="Lipzen A."/>
            <person name="Chen C."/>
            <person name="Johnson J."/>
            <person name="Sharma A."/>
            <person name="Barry K."/>
            <person name="Grigoriev I.V."/>
            <person name="Spatafora J.W."/>
        </authorList>
    </citation>
    <scope>NUCLEOTIDE SEQUENCE [LARGE SCALE GENOMIC DNA]</scope>
    <source>
        <strain evidence="4 5">AM-OR11-056</strain>
    </source>
</reference>
<dbReference type="Proteomes" id="UP000183567">
    <property type="component" value="Unassembled WGS sequence"/>
</dbReference>
<dbReference type="STRING" id="180088.A0A1J8QFK8"/>
<dbReference type="PRINTS" id="PR00320">
    <property type="entry name" value="GPROTEINBRPT"/>
</dbReference>
<keyword evidence="5" id="KW-1185">Reference proteome</keyword>
<keyword evidence="1 3" id="KW-0853">WD repeat</keyword>
<comment type="caution">
    <text evidence="4">The sequence shown here is derived from an EMBL/GenBank/DDBJ whole genome shotgun (WGS) entry which is preliminary data.</text>
</comment>
<protein>
    <submittedName>
        <fullName evidence="4">Uncharacterized protein</fullName>
    </submittedName>
</protein>
<evidence type="ECO:0000256" key="1">
    <source>
        <dbReference type="ARBA" id="ARBA00022574"/>
    </source>
</evidence>
<dbReference type="Pfam" id="PF00400">
    <property type="entry name" value="WD40"/>
    <property type="match status" value="3"/>
</dbReference>
<organism evidence="4 5">
    <name type="scientific">Rhizopogon vesiculosus</name>
    <dbReference type="NCBI Taxonomy" id="180088"/>
    <lineage>
        <taxon>Eukaryota</taxon>
        <taxon>Fungi</taxon>
        <taxon>Dikarya</taxon>
        <taxon>Basidiomycota</taxon>
        <taxon>Agaricomycotina</taxon>
        <taxon>Agaricomycetes</taxon>
        <taxon>Agaricomycetidae</taxon>
        <taxon>Boletales</taxon>
        <taxon>Suillineae</taxon>
        <taxon>Rhizopogonaceae</taxon>
        <taxon>Rhizopogon</taxon>
    </lineage>
</organism>
<feature type="repeat" description="WD" evidence="3">
    <location>
        <begin position="247"/>
        <end position="288"/>
    </location>
</feature>
<dbReference type="EMBL" id="LVVM01006395">
    <property type="protein sequence ID" value="OJA08186.1"/>
    <property type="molecule type" value="Genomic_DNA"/>
</dbReference>
<evidence type="ECO:0000256" key="3">
    <source>
        <dbReference type="PROSITE-ProRule" id="PRU00221"/>
    </source>
</evidence>
<name>A0A1J8QFK8_9AGAM</name>